<dbReference type="InterPro" id="IPR018376">
    <property type="entry name" value="Enoyl-CoA_hyd/isom_CS"/>
</dbReference>
<dbReference type="InterPro" id="IPR001753">
    <property type="entry name" value="Enoyl-CoA_hydra/iso"/>
</dbReference>
<accession>A0A9D4DVX0</accession>
<evidence type="ECO:0000313" key="3">
    <source>
        <dbReference type="EMBL" id="KAH3769047.1"/>
    </source>
</evidence>
<evidence type="ECO:0000313" key="4">
    <source>
        <dbReference type="Proteomes" id="UP000828390"/>
    </source>
</evidence>
<dbReference type="PROSITE" id="PS00166">
    <property type="entry name" value="ENOYL_COA_HYDRATASE"/>
    <property type="match status" value="1"/>
</dbReference>
<comment type="similarity">
    <text evidence="1 2">Belongs to the enoyl-CoA hydratase/isomerase family.</text>
</comment>
<keyword evidence="4" id="KW-1185">Reference proteome</keyword>
<dbReference type="Gene3D" id="3.90.226.10">
    <property type="entry name" value="2-enoyl-CoA Hydratase, Chain A, domain 1"/>
    <property type="match status" value="1"/>
</dbReference>
<dbReference type="SUPFAM" id="SSF52096">
    <property type="entry name" value="ClpP/crotonase"/>
    <property type="match status" value="1"/>
</dbReference>
<dbReference type="PANTHER" id="PTHR11941">
    <property type="entry name" value="ENOYL-COA HYDRATASE-RELATED"/>
    <property type="match status" value="1"/>
</dbReference>
<organism evidence="3 4">
    <name type="scientific">Dreissena polymorpha</name>
    <name type="common">Zebra mussel</name>
    <name type="synonym">Mytilus polymorpha</name>
    <dbReference type="NCBI Taxonomy" id="45954"/>
    <lineage>
        <taxon>Eukaryota</taxon>
        <taxon>Metazoa</taxon>
        <taxon>Spiralia</taxon>
        <taxon>Lophotrochozoa</taxon>
        <taxon>Mollusca</taxon>
        <taxon>Bivalvia</taxon>
        <taxon>Autobranchia</taxon>
        <taxon>Heteroconchia</taxon>
        <taxon>Euheterodonta</taxon>
        <taxon>Imparidentia</taxon>
        <taxon>Neoheterodontei</taxon>
        <taxon>Myida</taxon>
        <taxon>Dreissenoidea</taxon>
        <taxon>Dreissenidae</taxon>
        <taxon>Dreissena</taxon>
    </lineage>
</organism>
<sequence>MLAEGLRMVISDEGIATVYMINGENRFRMSFVKAWSRILDEVEKNQDIKGLIITGHEKIFSLGLDVTYFATQSPEYVTTTRTAIAKLYQRLLFLPIPTVAAINGHAFGAGAFLAVMCDYRVMNADRGWICWPEVTLEMRLMPQSLELIRVKIPLGKATRDAILFGQNLTGPEAHDLRIVDAITDSAHLEMEALSFIKETLGKTGLDRQALQQAKKDVHGYAISESSKL</sequence>
<dbReference type="EMBL" id="JAIWYP010000009">
    <property type="protein sequence ID" value="KAH3769047.1"/>
    <property type="molecule type" value="Genomic_DNA"/>
</dbReference>
<dbReference type="Proteomes" id="UP000828390">
    <property type="component" value="Unassembled WGS sequence"/>
</dbReference>
<protein>
    <submittedName>
        <fullName evidence="3">Uncharacterized protein</fullName>
    </submittedName>
</protein>
<dbReference type="InterPro" id="IPR029045">
    <property type="entry name" value="ClpP/crotonase-like_dom_sf"/>
</dbReference>
<evidence type="ECO:0000256" key="1">
    <source>
        <dbReference type="ARBA" id="ARBA00005254"/>
    </source>
</evidence>
<dbReference type="AlphaFoldDB" id="A0A9D4DVX0"/>
<dbReference type="PANTHER" id="PTHR11941:SF75">
    <property type="entry name" value="ENOYL-COA HYDRATASE_ISOMERASE FAMILY PROTEIN"/>
    <property type="match status" value="1"/>
</dbReference>
<dbReference type="GO" id="GO:0006635">
    <property type="term" value="P:fatty acid beta-oxidation"/>
    <property type="evidence" value="ECO:0007669"/>
    <property type="project" value="TreeGrafter"/>
</dbReference>
<evidence type="ECO:0000256" key="2">
    <source>
        <dbReference type="RuleBase" id="RU003707"/>
    </source>
</evidence>
<reference evidence="3" key="1">
    <citation type="journal article" date="2019" name="bioRxiv">
        <title>The Genome of the Zebra Mussel, Dreissena polymorpha: A Resource for Invasive Species Research.</title>
        <authorList>
            <person name="McCartney M.A."/>
            <person name="Auch B."/>
            <person name="Kono T."/>
            <person name="Mallez S."/>
            <person name="Zhang Y."/>
            <person name="Obille A."/>
            <person name="Becker A."/>
            <person name="Abrahante J.E."/>
            <person name="Garbe J."/>
            <person name="Badalamenti J.P."/>
            <person name="Herman A."/>
            <person name="Mangelson H."/>
            <person name="Liachko I."/>
            <person name="Sullivan S."/>
            <person name="Sone E.D."/>
            <person name="Koren S."/>
            <person name="Silverstein K.A.T."/>
            <person name="Beckman K.B."/>
            <person name="Gohl D.M."/>
        </authorList>
    </citation>
    <scope>NUCLEOTIDE SEQUENCE</scope>
    <source>
        <strain evidence="3">Duluth1</strain>
        <tissue evidence="3">Whole animal</tissue>
    </source>
</reference>
<dbReference type="GO" id="GO:0005777">
    <property type="term" value="C:peroxisome"/>
    <property type="evidence" value="ECO:0007669"/>
    <property type="project" value="TreeGrafter"/>
</dbReference>
<dbReference type="CDD" id="cd06558">
    <property type="entry name" value="crotonase-like"/>
    <property type="match status" value="1"/>
</dbReference>
<name>A0A9D4DVX0_DREPO</name>
<dbReference type="GO" id="GO:0004165">
    <property type="term" value="F:delta(3)-delta(2)-enoyl-CoA isomerase activity"/>
    <property type="evidence" value="ECO:0007669"/>
    <property type="project" value="TreeGrafter"/>
</dbReference>
<gene>
    <name evidence="3" type="ORF">DPMN_170294</name>
</gene>
<dbReference type="Pfam" id="PF00378">
    <property type="entry name" value="ECH_1"/>
    <property type="match status" value="1"/>
</dbReference>
<comment type="caution">
    <text evidence="3">The sequence shown here is derived from an EMBL/GenBank/DDBJ whole genome shotgun (WGS) entry which is preliminary data.</text>
</comment>
<proteinExistence type="inferred from homology"/>
<reference evidence="3" key="2">
    <citation type="submission" date="2020-11" db="EMBL/GenBank/DDBJ databases">
        <authorList>
            <person name="McCartney M.A."/>
            <person name="Auch B."/>
            <person name="Kono T."/>
            <person name="Mallez S."/>
            <person name="Becker A."/>
            <person name="Gohl D.M."/>
            <person name="Silverstein K.A.T."/>
            <person name="Koren S."/>
            <person name="Bechman K.B."/>
            <person name="Herman A."/>
            <person name="Abrahante J.E."/>
            <person name="Garbe J."/>
        </authorList>
    </citation>
    <scope>NUCLEOTIDE SEQUENCE</scope>
    <source>
        <strain evidence="3">Duluth1</strain>
        <tissue evidence="3">Whole animal</tissue>
    </source>
</reference>